<sequence length="24" mass="2638">MSTYFAGHNTGFDISPQVAFNSVF</sequence>
<proteinExistence type="predicted"/>
<dbReference type="Proteomes" id="UP000068250">
    <property type="component" value="Chromosome I"/>
</dbReference>
<evidence type="ECO:0000313" key="1">
    <source>
        <dbReference type="EMBL" id="CEF54411.1"/>
    </source>
</evidence>
<reference evidence="2" key="1">
    <citation type="submission" date="2014-09" db="EMBL/GenBank/DDBJ databases">
        <authorList>
            <person name="Illeghems K.G."/>
        </authorList>
    </citation>
    <scope>NUCLEOTIDE SEQUENCE [LARGE SCALE GENOMIC DNA]</scope>
    <source>
        <strain evidence="2">LMG 23848T</strain>
    </source>
</reference>
<organism evidence="1 2">
    <name type="scientific">Acetobacter ghanensis</name>
    <dbReference type="NCBI Taxonomy" id="431306"/>
    <lineage>
        <taxon>Bacteria</taxon>
        <taxon>Pseudomonadati</taxon>
        <taxon>Pseudomonadota</taxon>
        <taxon>Alphaproteobacteria</taxon>
        <taxon>Acetobacterales</taxon>
        <taxon>Acetobacteraceae</taxon>
        <taxon>Acetobacter</taxon>
    </lineage>
</organism>
<dbReference type="EMBL" id="LN609302">
    <property type="protein sequence ID" value="CEF54411.1"/>
    <property type="molecule type" value="Genomic_DNA"/>
</dbReference>
<dbReference type="STRING" id="431306.AGA_768"/>
<name>A0A0U5F5N7_9PROT</name>
<evidence type="ECO:0000313" key="2">
    <source>
        <dbReference type="Proteomes" id="UP000068250"/>
    </source>
</evidence>
<accession>A0A0U5F5N7</accession>
<gene>
    <name evidence="1" type="ORF">AGA_768</name>
</gene>
<dbReference type="AlphaFoldDB" id="A0A0U5F5N7"/>
<protein>
    <submittedName>
        <fullName evidence="1">Uncharacterized protein</fullName>
    </submittedName>
</protein>